<sequence>MVGIKFPAYGSLYFVDSPLNSTSKQALNPRFCTGPHCGTIYWNCKVGGPRYYQNTTPNQEPWLDLTTYCDGIIDAALSRIPSFDPIIVTDRPITGLLRRTFVS</sequence>
<proteinExistence type="predicted"/>
<gene>
    <name evidence="1" type="ORF">BP5553_09920</name>
</gene>
<evidence type="ECO:0000313" key="2">
    <source>
        <dbReference type="Proteomes" id="UP000254866"/>
    </source>
</evidence>
<evidence type="ECO:0000313" key="1">
    <source>
        <dbReference type="EMBL" id="RDL31131.1"/>
    </source>
</evidence>
<accession>A0A370TB26</accession>
<dbReference type="GeneID" id="43602769"/>
<dbReference type="RefSeq" id="XP_031865380.1">
    <property type="nucleotide sequence ID" value="XM_032018543.1"/>
</dbReference>
<dbReference type="OrthoDB" id="2831558at2759"/>
<organism evidence="1 2">
    <name type="scientific">Venustampulla echinocandica</name>
    <dbReference type="NCBI Taxonomy" id="2656787"/>
    <lineage>
        <taxon>Eukaryota</taxon>
        <taxon>Fungi</taxon>
        <taxon>Dikarya</taxon>
        <taxon>Ascomycota</taxon>
        <taxon>Pezizomycotina</taxon>
        <taxon>Leotiomycetes</taxon>
        <taxon>Helotiales</taxon>
        <taxon>Pleuroascaceae</taxon>
        <taxon>Venustampulla</taxon>
    </lineage>
</organism>
<reference evidence="1 2" key="1">
    <citation type="journal article" date="2018" name="IMA Fungus">
        <title>IMA Genome-F 9: Draft genome sequence of Annulohypoxylon stygium, Aspergillus mulundensis, Berkeleyomyces basicola (syn. Thielaviopsis basicola), Ceratocystis smalleyi, two Cercospora beticola strains, Coleophoma cylindrospora, Fusarium fracticaudum, Phialophora cf. hyalina, and Morchella septimelata.</title>
        <authorList>
            <person name="Wingfield B.D."/>
            <person name="Bills G.F."/>
            <person name="Dong Y."/>
            <person name="Huang W."/>
            <person name="Nel W.J."/>
            <person name="Swalarsk-Parry B.S."/>
            <person name="Vaghefi N."/>
            <person name="Wilken P.M."/>
            <person name="An Z."/>
            <person name="de Beer Z.W."/>
            <person name="De Vos L."/>
            <person name="Chen L."/>
            <person name="Duong T.A."/>
            <person name="Gao Y."/>
            <person name="Hammerbacher A."/>
            <person name="Kikkert J.R."/>
            <person name="Li Y."/>
            <person name="Li H."/>
            <person name="Li K."/>
            <person name="Li Q."/>
            <person name="Liu X."/>
            <person name="Ma X."/>
            <person name="Naidoo K."/>
            <person name="Pethybridge S.J."/>
            <person name="Sun J."/>
            <person name="Steenkamp E.T."/>
            <person name="van der Nest M.A."/>
            <person name="van Wyk S."/>
            <person name="Wingfield M.J."/>
            <person name="Xiong C."/>
            <person name="Yue Q."/>
            <person name="Zhang X."/>
        </authorList>
    </citation>
    <scope>NUCLEOTIDE SEQUENCE [LARGE SCALE GENOMIC DNA]</scope>
    <source>
        <strain evidence="1 2">BP 5553</strain>
    </source>
</reference>
<keyword evidence="2" id="KW-1185">Reference proteome</keyword>
<name>A0A370TB26_9HELO</name>
<dbReference type="AlphaFoldDB" id="A0A370TB26"/>
<dbReference type="EMBL" id="NPIC01000013">
    <property type="protein sequence ID" value="RDL31131.1"/>
    <property type="molecule type" value="Genomic_DNA"/>
</dbReference>
<protein>
    <submittedName>
        <fullName evidence="1">Uncharacterized protein</fullName>
    </submittedName>
</protein>
<comment type="caution">
    <text evidence="1">The sequence shown here is derived from an EMBL/GenBank/DDBJ whole genome shotgun (WGS) entry which is preliminary data.</text>
</comment>
<dbReference type="STRING" id="2656787.A0A370TB26"/>
<dbReference type="Proteomes" id="UP000254866">
    <property type="component" value="Unassembled WGS sequence"/>
</dbReference>